<proteinExistence type="inferred from homology"/>
<dbReference type="EMBL" id="BAABFB010000063">
    <property type="protein sequence ID" value="GAA4485485.1"/>
    <property type="molecule type" value="Genomic_DNA"/>
</dbReference>
<dbReference type="Pfam" id="PF00743">
    <property type="entry name" value="FMO-like"/>
    <property type="match status" value="1"/>
</dbReference>
<keyword evidence="6" id="KW-0560">Oxidoreductase</keyword>
<comment type="cofactor">
    <cofactor evidence="1">
        <name>FAD</name>
        <dbReference type="ChEBI" id="CHEBI:57692"/>
    </cofactor>
</comment>
<dbReference type="SUPFAM" id="SSF51905">
    <property type="entry name" value="FAD/NAD(P)-binding domain"/>
    <property type="match status" value="2"/>
</dbReference>
<accession>A0ABP8PFV7</accession>
<dbReference type="PANTHER" id="PTHR43098:SF3">
    <property type="entry name" value="L-ORNITHINE N(5)-MONOOXYGENASE-RELATED"/>
    <property type="match status" value="1"/>
</dbReference>
<reference evidence="9" key="1">
    <citation type="journal article" date="2019" name="Int. J. Syst. Evol. Microbiol.">
        <title>The Global Catalogue of Microorganisms (GCM) 10K type strain sequencing project: providing services to taxonomists for standard genome sequencing and annotation.</title>
        <authorList>
            <consortium name="The Broad Institute Genomics Platform"/>
            <consortium name="The Broad Institute Genome Sequencing Center for Infectious Disease"/>
            <person name="Wu L."/>
            <person name="Ma J."/>
        </authorList>
    </citation>
    <scope>NUCLEOTIDE SEQUENCE [LARGE SCALE GENOMIC DNA]</scope>
    <source>
        <strain evidence="9">JCM 32206</strain>
    </source>
</reference>
<evidence type="ECO:0000256" key="5">
    <source>
        <dbReference type="ARBA" id="ARBA00022857"/>
    </source>
</evidence>
<dbReference type="Proteomes" id="UP001501183">
    <property type="component" value="Unassembled WGS sequence"/>
</dbReference>
<evidence type="ECO:0000313" key="8">
    <source>
        <dbReference type="EMBL" id="GAA4485485.1"/>
    </source>
</evidence>
<evidence type="ECO:0000256" key="4">
    <source>
        <dbReference type="ARBA" id="ARBA00022827"/>
    </source>
</evidence>
<keyword evidence="5" id="KW-0521">NADP</keyword>
<keyword evidence="4" id="KW-0274">FAD</keyword>
<evidence type="ECO:0000256" key="3">
    <source>
        <dbReference type="ARBA" id="ARBA00022630"/>
    </source>
</evidence>
<gene>
    <name evidence="8" type="ORF">GCM10023094_40380</name>
</gene>
<protein>
    <submittedName>
        <fullName evidence="8">NAD(P)/FAD-dependent oxidoreductase</fullName>
    </submittedName>
</protein>
<keyword evidence="7" id="KW-0503">Monooxygenase</keyword>
<dbReference type="InterPro" id="IPR050775">
    <property type="entry name" value="FAD-binding_Monooxygenases"/>
</dbReference>
<dbReference type="RefSeq" id="WP_345349269.1">
    <property type="nucleotide sequence ID" value="NZ_BAABFB010000063.1"/>
</dbReference>
<dbReference type="InterPro" id="IPR020946">
    <property type="entry name" value="Flavin_mOase-like"/>
</dbReference>
<evidence type="ECO:0000256" key="1">
    <source>
        <dbReference type="ARBA" id="ARBA00001974"/>
    </source>
</evidence>
<evidence type="ECO:0000256" key="6">
    <source>
        <dbReference type="ARBA" id="ARBA00023002"/>
    </source>
</evidence>
<evidence type="ECO:0000256" key="2">
    <source>
        <dbReference type="ARBA" id="ARBA00010139"/>
    </source>
</evidence>
<organism evidence="8 9">
    <name type="scientific">Rhodococcus olei</name>
    <dbReference type="NCBI Taxonomy" id="2161675"/>
    <lineage>
        <taxon>Bacteria</taxon>
        <taxon>Bacillati</taxon>
        <taxon>Actinomycetota</taxon>
        <taxon>Actinomycetes</taxon>
        <taxon>Mycobacteriales</taxon>
        <taxon>Nocardiaceae</taxon>
        <taxon>Rhodococcus</taxon>
    </lineage>
</organism>
<sequence>MTAEVDVAVVGAGFAGLYALHKLRGDGLTVQVFEAGDGVGGVWYWNRYPGARCDVESVDYSYSFDPELQQEWNWSEKYATQPEILKYVNHVADRYDLRRDIKFGTRVTDIVLDEQTLRWDVRTDAGDAVSARFIVLAVGPLSNANIPAIEGLDSFEGGLYHTAHWPHEGVDFTGKRVGVIGTGSSGIQTIPEVAKQAEQLYVFQRSANYSVPAGNVPLTDEDRAAHKANYEERRRLSFASGGGSPHLAHPKSALEVSEEERRAAYEKRWQLGGVLYSKTFPDQVTNLEANDTARLFWEEKVRAVIDDPEVAELLIPKDHAIGTKRICTDANYYQTYNRDNVTLVNLKATPIESIDETGLQTSGEHYDLDALILATGFDAMTGSMEKLNIVGRGGETLKQAWAEGPKTYLGLSVAGFPNLFNMTGPGSVSVLANMVLHSELHVNWVADAIAHLDERGAVALEARQESADAWVKECSDRAEATLMPTANSWYLGANIPGRPRVFMPFLGGFGVYGDLIAKVAADGYTGFDVVAAAE</sequence>
<dbReference type="Gene3D" id="3.50.50.60">
    <property type="entry name" value="FAD/NAD(P)-binding domain"/>
    <property type="match status" value="2"/>
</dbReference>
<dbReference type="PANTHER" id="PTHR43098">
    <property type="entry name" value="L-ORNITHINE N(5)-MONOOXYGENASE-RELATED"/>
    <property type="match status" value="1"/>
</dbReference>
<evidence type="ECO:0000313" key="9">
    <source>
        <dbReference type="Proteomes" id="UP001501183"/>
    </source>
</evidence>
<keyword evidence="9" id="KW-1185">Reference proteome</keyword>
<name>A0ABP8PFV7_9NOCA</name>
<evidence type="ECO:0000256" key="7">
    <source>
        <dbReference type="ARBA" id="ARBA00023033"/>
    </source>
</evidence>
<comment type="similarity">
    <text evidence="2">Belongs to the FAD-binding monooxygenase family.</text>
</comment>
<keyword evidence="3" id="KW-0285">Flavoprotein</keyword>
<comment type="caution">
    <text evidence="8">The sequence shown here is derived from an EMBL/GenBank/DDBJ whole genome shotgun (WGS) entry which is preliminary data.</text>
</comment>
<dbReference type="InterPro" id="IPR036188">
    <property type="entry name" value="FAD/NAD-bd_sf"/>
</dbReference>